<name>A0AAN7VFY9_9COLE</name>
<gene>
    <name evidence="4" type="ORF">RI129_007104</name>
</gene>
<comment type="caution">
    <text evidence="4">The sequence shown here is derived from an EMBL/GenBank/DDBJ whole genome shotgun (WGS) entry which is preliminary data.</text>
</comment>
<keyword evidence="2" id="KW-0443">Lipid metabolism</keyword>
<dbReference type="SUPFAM" id="SSF53474">
    <property type="entry name" value="alpha/beta-Hydrolases"/>
    <property type="match status" value="1"/>
</dbReference>
<dbReference type="AlphaFoldDB" id="A0AAN7VFY9"/>
<dbReference type="GO" id="GO:0016042">
    <property type="term" value="P:lipid catabolic process"/>
    <property type="evidence" value="ECO:0007669"/>
    <property type="project" value="UniProtKB-KW"/>
</dbReference>
<dbReference type="EMBL" id="JAVRBK010000005">
    <property type="protein sequence ID" value="KAK5643259.1"/>
    <property type="molecule type" value="Genomic_DNA"/>
</dbReference>
<protein>
    <recommendedName>
        <fullName evidence="3">AB hydrolase-1 domain-containing protein</fullName>
    </recommendedName>
</protein>
<keyword evidence="5" id="KW-1185">Reference proteome</keyword>
<proteinExistence type="predicted"/>
<evidence type="ECO:0000259" key="3">
    <source>
        <dbReference type="Pfam" id="PF00561"/>
    </source>
</evidence>
<dbReference type="Pfam" id="PF00561">
    <property type="entry name" value="Abhydrolase_1"/>
    <property type="match status" value="1"/>
</dbReference>
<dbReference type="InterPro" id="IPR000073">
    <property type="entry name" value="AB_hydrolase_1"/>
</dbReference>
<sequence>MHRIPFGKDGPSENRPAVYLQHGILSSSADWILKPDTGLGYILADAGYDVWMPNVRGTRYSRKHVTLDPDSDAKKFWSFTWHDIGVDDVPSMIDYVIDAVKQEQIFYIGHSQGTTVFYVMCSERPEYNKKIRAMFSFAPVAYMKHMTSPLMRIIAMADWIVGVSAILFKKKYDYGFFGNLNKYRSPFPPKYNLKNVKAPVYLHYSRNDWLSNEKDVIRLYRELGNPIGKFRVLDDKFNHIDYIYGIDAYELLYVRVLGLMKRH</sequence>
<accession>A0AAN7VFY9</accession>
<organism evidence="4 5">
    <name type="scientific">Pyrocoelia pectoralis</name>
    <dbReference type="NCBI Taxonomy" id="417401"/>
    <lineage>
        <taxon>Eukaryota</taxon>
        <taxon>Metazoa</taxon>
        <taxon>Ecdysozoa</taxon>
        <taxon>Arthropoda</taxon>
        <taxon>Hexapoda</taxon>
        <taxon>Insecta</taxon>
        <taxon>Pterygota</taxon>
        <taxon>Neoptera</taxon>
        <taxon>Endopterygota</taxon>
        <taxon>Coleoptera</taxon>
        <taxon>Polyphaga</taxon>
        <taxon>Elateriformia</taxon>
        <taxon>Elateroidea</taxon>
        <taxon>Lampyridae</taxon>
        <taxon>Lampyrinae</taxon>
        <taxon>Pyrocoelia</taxon>
    </lineage>
</organism>
<dbReference type="Gene3D" id="3.40.50.1820">
    <property type="entry name" value="alpha/beta hydrolase"/>
    <property type="match status" value="2"/>
</dbReference>
<evidence type="ECO:0000313" key="4">
    <source>
        <dbReference type="EMBL" id="KAK5643259.1"/>
    </source>
</evidence>
<dbReference type="PANTHER" id="PTHR11005">
    <property type="entry name" value="LYSOSOMAL ACID LIPASE-RELATED"/>
    <property type="match status" value="1"/>
</dbReference>
<evidence type="ECO:0000313" key="5">
    <source>
        <dbReference type="Proteomes" id="UP001329430"/>
    </source>
</evidence>
<evidence type="ECO:0000256" key="2">
    <source>
        <dbReference type="ARBA" id="ARBA00023098"/>
    </source>
</evidence>
<dbReference type="Proteomes" id="UP001329430">
    <property type="component" value="Chromosome 5"/>
</dbReference>
<keyword evidence="1" id="KW-0442">Lipid degradation</keyword>
<feature type="domain" description="AB hydrolase-1" evidence="3">
    <location>
        <begin position="16"/>
        <end position="149"/>
    </location>
</feature>
<dbReference type="InterPro" id="IPR029058">
    <property type="entry name" value="AB_hydrolase_fold"/>
</dbReference>
<evidence type="ECO:0000256" key="1">
    <source>
        <dbReference type="ARBA" id="ARBA00022963"/>
    </source>
</evidence>
<reference evidence="4 5" key="1">
    <citation type="journal article" date="2024" name="Insects">
        <title>An Improved Chromosome-Level Genome Assembly of the Firefly Pyrocoelia pectoralis.</title>
        <authorList>
            <person name="Fu X."/>
            <person name="Meyer-Rochow V.B."/>
            <person name="Ballantyne L."/>
            <person name="Zhu X."/>
        </authorList>
    </citation>
    <scope>NUCLEOTIDE SEQUENCE [LARGE SCALE GENOMIC DNA]</scope>
    <source>
        <strain evidence="4">XCY_ONT2</strain>
    </source>
</reference>